<dbReference type="Proteomes" id="UP000886833">
    <property type="component" value="Unassembled WGS sequence"/>
</dbReference>
<gene>
    <name evidence="1" type="ORF">IAB59_01880</name>
</gene>
<dbReference type="AlphaFoldDB" id="A0A9D1GA26"/>
<protein>
    <submittedName>
        <fullName evidence="1">Uncharacterized protein</fullName>
    </submittedName>
</protein>
<evidence type="ECO:0000313" key="2">
    <source>
        <dbReference type="Proteomes" id="UP000886833"/>
    </source>
</evidence>
<accession>A0A9D1GA26</accession>
<reference evidence="1" key="2">
    <citation type="journal article" date="2021" name="PeerJ">
        <title>Extensive microbial diversity within the chicken gut microbiome revealed by metagenomics and culture.</title>
        <authorList>
            <person name="Gilroy R."/>
            <person name="Ravi A."/>
            <person name="Getino M."/>
            <person name="Pursley I."/>
            <person name="Horton D.L."/>
            <person name="Alikhan N.F."/>
            <person name="Baker D."/>
            <person name="Gharbi K."/>
            <person name="Hall N."/>
            <person name="Watson M."/>
            <person name="Adriaenssens E.M."/>
            <person name="Foster-Nyarko E."/>
            <person name="Jarju S."/>
            <person name="Secka A."/>
            <person name="Antonio M."/>
            <person name="Oren A."/>
            <person name="Chaudhuri R.R."/>
            <person name="La Ragione R."/>
            <person name="Hildebrand F."/>
            <person name="Pallen M.J."/>
        </authorList>
    </citation>
    <scope>NUCLEOTIDE SEQUENCE</scope>
    <source>
        <strain evidence="1">CHK195-26880</strain>
    </source>
</reference>
<name>A0A9D1GA26_9FIRM</name>
<comment type="caution">
    <text evidence="1">The sequence shown here is derived from an EMBL/GenBank/DDBJ whole genome shotgun (WGS) entry which is preliminary data.</text>
</comment>
<evidence type="ECO:0000313" key="1">
    <source>
        <dbReference type="EMBL" id="HIT37215.1"/>
    </source>
</evidence>
<proteinExistence type="predicted"/>
<reference evidence="1" key="1">
    <citation type="submission" date="2020-10" db="EMBL/GenBank/DDBJ databases">
        <authorList>
            <person name="Gilroy R."/>
        </authorList>
    </citation>
    <scope>NUCLEOTIDE SEQUENCE</scope>
    <source>
        <strain evidence="1">CHK195-26880</strain>
    </source>
</reference>
<dbReference type="EMBL" id="DVKQ01000022">
    <property type="protein sequence ID" value="HIT37215.1"/>
    <property type="molecule type" value="Genomic_DNA"/>
</dbReference>
<sequence>MRYYQLDKKTYKELLLLYKEILENTGNLFKNYLELDTISKNCASYIYMYKNGYLSFNHTFTFSDTYATVIDYNHDILGGLIATGTGICRNITSFFTDLLNIMGYSCYNLTLDDVERFGNKEKTLLLYTKLFPKLLGTHMINYIKDDNKSIIFDAIDDKDHFPRVIDKGIIKYNYLDNRYIAWFVNDINKGIVMPTLRRQENNVDNLEYEKTMELLNNNKEVLEKFYQYNKDLYYEIYVKIINEMQKELSFYNSFKVKTRYK</sequence>
<organism evidence="1 2">
    <name type="scientific">Candidatus Onthousia faecipullorum</name>
    <dbReference type="NCBI Taxonomy" id="2840887"/>
    <lineage>
        <taxon>Bacteria</taxon>
        <taxon>Bacillati</taxon>
        <taxon>Bacillota</taxon>
        <taxon>Bacilli</taxon>
        <taxon>Candidatus Onthousia</taxon>
    </lineage>
</organism>